<comment type="catalytic activity">
    <reaction evidence="8">
        <text>a primary alcohol + NAD(+) = an aldehyde + NADH + H(+)</text>
        <dbReference type="Rhea" id="RHEA:10736"/>
        <dbReference type="ChEBI" id="CHEBI:15378"/>
        <dbReference type="ChEBI" id="CHEBI:15734"/>
        <dbReference type="ChEBI" id="CHEBI:17478"/>
        <dbReference type="ChEBI" id="CHEBI:57540"/>
        <dbReference type="ChEBI" id="CHEBI:57945"/>
        <dbReference type="EC" id="1.1.1.1"/>
    </reaction>
</comment>
<evidence type="ECO:0000256" key="4">
    <source>
        <dbReference type="ARBA" id="ARBA00022723"/>
    </source>
</evidence>
<dbReference type="InterPro" id="IPR036291">
    <property type="entry name" value="NAD(P)-bd_dom_sf"/>
</dbReference>
<comment type="catalytic activity">
    <reaction evidence="7">
        <text>a secondary alcohol + NAD(+) = a ketone + NADH + H(+)</text>
        <dbReference type="Rhea" id="RHEA:10740"/>
        <dbReference type="ChEBI" id="CHEBI:15378"/>
        <dbReference type="ChEBI" id="CHEBI:17087"/>
        <dbReference type="ChEBI" id="CHEBI:35681"/>
        <dbReference type="ChEBI" id="CHEBI:57540"/>
        <dbReference type="ChEBI" id="CHEBI:57945"/>
        <dbReference type="EC" id="1.1.1.1"/>
    </reaction>
</comment>
<evidence type="ECO:0000256" key="8">
    <source>
        <dbReference type="ARBA" id="ARBA00049243"/>
    </source>
</evidence>
<dbReference type="PANTHER" id="PTHR42940">
    <property type="entry name" value="ALCOHOL DEHYDROGENASE 1-RELATED"/>
    <property type="match status" value="1"/>
</dbReference>
<dbReference type="SUPFAM" id="SSF51735">
    <property type="entry name" value="NAD(P)-binding Rossmann-fold domains"/>
    <property type="match status" value="1"/>
</dbReference>
<reference evidence="11 12" key="1">
    <citation type="submission" date="2020-08" db="EMBL/GenBank/DDBJ databases">
        <title>A Genomic Blueprint of the Chicken Gut Microbiome.</title>
        <authorList>
            <person name="Gilroy R."/>
            <person name="Ravi A."/>
            <person name="Getino M."/>
            <person name="Pursley I."/>
            <person name="Horton D.L."/>
            <person name="Alikhan N.-F."/>
            <person name="Baker D."/>
            <person name="Gharbi K."/>
            <person name="Hall N."/>
            <person name="Watson M."/>
            <person name="Adriaenssens E.M."/>
            <person name="Foster-Nyarko E."/>
            <person name="Jarju S."/>
            <person name="Secka A."/>
            <person name="Antonio M."/>
            <person name="Oren A."/>
            <person name="Chaudhuri R."/>
            <person name="La Ragione R.M."/>
            <person name="Hildebrand F."/>
            <person name="Pallen M.J."/>
        </authorList>
    </citation>
    <scope>NUCLEOTIDE SEQUENCE [LARGE SCALE GENOMIC DNA]</scope>
    <source>
        <strain evidence="11 12">Sa1BUA1</strain>
    </source>
</reference>
<keyword evidence="4 9" id="KW-0479">Metal-binding</keyword>
<evidence type="ECO:0000256" key="6">
    <source>
        <dbReference type="ARBA" id="ARBA00023002"/>
    </source>
</evidence>
<evidence type="ECO:0000256" key="9">
    <source>
        <dbReference type="RuleBase" id="RU361277"/>
    </source>
</evidence>
<keyword evidence="6" id="KW-0560">Oxidoreductase</keyword>
<dbReference type="PANTHER" id="PTHR42940:SF8">
    <property type="entry name" value="VACUOLAR PROTEIN SORTING-ASSOCIATED PROTEIN 11"/>
    <property type="match status" value="1"/>
</dbReference>
<evidence type="ECO:0000256" key="2">
    <source>
        <dbReference type="ARBA" id="ARBA00008072"/>
    </source>
</evidence>
<evidence type="ECO:0000256" key="3">
    <source>
        <dbReference type="ARBA" id="ARBA00013190"/>
    </source>
</evidence>
<evidence type="ECO:0000256" key="7">
    <source>
        <dbReference type="ARBA" id="ARBA00049164"/>
    </source>
</evidence>
<evidence type="ECO:0000256" key="1">
    <source>
        <dbReference type="ARBA" id="ARBA00001947"/>
    </source>
</evidence>
<evidence type="ECO:0000256" key="5">
    <source>
        <dbReference type="ARBA" id="ARBA00022833"/>
    </source>
</evidence>
<dbReference type="InterPro" id="IPR013154">
    <property type="entry name" value="ADH-like_N"/>
</dbReference>
<dbReference type="InterPro" id="IPR013149">
    <property type="entry name" value="ADH-like_C"/>
</dbReference>
<evidence type="ECO:0000313" key="12">
    <source>
        <dbReference type="Proteomes" id="UP000661894"/>
    </source>
</evidence>
<accession>A0ABR8Z533</accession>
<comment type="caution">
    <text evidence="11">The sequence shown here is derived from an EMBL/GenBank/DDBJ whole genome shotgun (WGS) entry which is preliminary data.</text>
</comment>
<feature type="domain" description="Enoyl reductase (ER)" evidence="10">
    <location>
        <begin position="13"/>
        <end position="340"/>
    </location>
</feature>
<proteinExistence type="inferred from homology"/>
<protein>
    <recommendedName>
        <fullName evidence="3">alcohol dehydrogenase</fullName>
        <ecNumber evidence="3">1.1.1.1</ecNumber>
    </recommendedName>
</protein>
<comment type="similarity">
    <text evidence="2 9">Belongs to the zinc-containing alcohol dehydrogenase family.</text>
</comment>
<dbReference type="Gene3D" id="3.90.180.10">
    <property type="entry name" value="Medium-chain alcohol dehydrogenases, catalytic domain"/>
    <property type="match status" value="1"/>
</dbReference>
<dbReference type="SUPFAM" id="SSF50129">
    <property type="entry name" value="GroES-like"/>
    <property type="match status" value="1"/>
</dbReference>
<dbReference type="SMART" id="SM00829">
    <property type="entry name" value="PKS_ER"/>
    <property type="match status" value="1"/>
</dbReference>
<dbReference type="InterPro" id="IPR011032">
    <property type="entry name" value="GroES-like_sf"/>
</dbReference>
<dbReference type="Pfam" id="PF00107">
    <property type="entry name" value="ADH_zinc_N"/>
    <property type="match status" value="1"/>
</dbReference>
<organism evidence="11 12">
    <name type="scientific">Oceanitalea stevensii</name>
    <dbReference type="NCBI Taxonomy" id="2763072"/>
    <lineage>
        <taxon>Bacteria</taxon>
        <taxon>Bacillati</taxon>
        <taxon>Actinomycetota</taxon>
        <taxon>Actinomycetes</taxon>
        <taxon>Micrococcales</taxon>
        <taxon>Bogoriellaceae</taxon>
        <taxon>Georgenia</taxon>
    </lineage>
</organism>
<keyword evidence="5 9" id="KW-0862">Zinc</keyword>
<dbReference type="InterPro" id="IPR020843">
    <property type="entry name" value="ER"/>
</dbReference>
<keyword evidence="12" id="KW-1185">Reference proteome</keyword>
<name>A0ABR8Z533_9MICO</name>
<dbReference type="Pfam" id="PF08240">
    <property type="entry name" value="ADH_N"/>
    <property type="match status" value="1"/>
</dbReference>
<dbReference type="PROSITE" id="PS00059">
    <property type="entry name" value="ADH_ZINC"/>
    <property type="match status" value="1"/>
</dbReference>
<dbReference type="EC" id="1.1.1.1" evidence="3"/>
<dbReference type="Gene3D" id="3.40.50.720">
    <property type="entry name" value="NAD(P)-binding Rossmann-like Domain"/>
    <property type="match status" value="1"/>
</dbReference>
<gene>
    <name evidence="11" type="ORF">H9624_11325</name>
</gene>
<dbReference type="InterPro" id="IPR002328">
    <property type="entry name" value="ADH_Zn_CS"/>
</dbReference>
<comment type="cofactor">
    <cofactor evidence="1 9">
        <name>Zn(2+)</name>
        <dbReference type="ChEBI" id="CHEBI:29105"/>
    </cofactor>
</comment>
<evidence type="ECO:0000313" key="11">
    <source>
        <dbReference type="EMBL" id="MBD8062909.1"/>
    </source>
</evidence>
<dbReference type="EMBL" id="JACSPO010000006">
    <property type="protein sequence ID" value="MBD8062909.1"/>
    <property type="molecule type" value="Genomic_DNA"/>
</dbReference>
<sequence>MDTMRAYRMIEWGRAPEFQEVPVPTPGPGQVVVKMAGAGLCGSDLHVMHAPPGFWPQDPPFTLGHENAGTVSAVGSGVLDLSEGDGVLVSGVGFCGSCDRCVAGLQNECRHLVMAGYGIGRDGGLAEYILVDAHHAVPIGDLDPRLAAPLADAGATSYHAVREQLPRLRPGSTAAVIGVGGLGAYAVQYLEKLTAARVVALDTVDHRLADARRLGAEETVLSGADAAEQVRDVMGGPVDVVFDFVGATPTLRTAIDIIGVGGRVVVAGIGGGEVPMGWEKLPMNGHFINSTGFTPAEYREIAAMAAAGDLELRSTEFAFDDVEKGFAALREGTVEGRALVVF</sequence>
<dbReference type="Proteomes" id="UP000661894">
    <property type="component" value="Unassembled WGS sequence"/>
</dbReference>
<evidence type="ECO:0000259" key="10">
    <source>
        <dbReference type="SMART" id="SM00829"/>
    </source>
</evidence>